<dbReference type="Proteomes" id="UP000694395">
    <property type="component" value="Chromosome 17"/>
</dbReference>
<keyword evidence="2" id="KW-1185">Reference proteome</keyword>
<accession>A0A8C7PLR5</accession>
<reference evidence="1" key="1">
    <citation type="submission" date="2020-07" db="EMBL/GenBank/DDBJ databases">
        <title>A long reads based de novo assembly of the rainbow trout Arlee double haploid line genome.</title>
        <authorList>
            <person name="Gao G."/>
            <person name="Palti Y."/>
        </authorList>
    </citation>
    <scope>NUCLEOTIDE SEQUENCE [LARGE SCALE GENOMIC DNA]</scope>
</reference>
<reference evidence="1" key="3">
    <citation type="submission" date="2025-09" db="UniProtKB">
        <authorList>
            <consortium name="Ensembl"/>
        </authorList>
    </citation>
    <scope>IDENTIFICATION</scope>
</reference>
<evidence type="ECO:0000313" key="1">
    <source>
        <dbReference type="Ensembl" id="ENSOMYP00000023661.1"/>
    </source>
</evidence>
<dbReference type="Ensembl" id="ENSOMYT00000025913.2">
    <property type="protein sequence ID" value="ENSOMYP00000023661.1"/>
    <property type="gene ID" value="ENSOMYG00000011277.2"/>
</dbReference>
<dbReference type="AlphaFoldDB" id="A0A8C7PLR5"/>
<protein>
    <submittedName>
        <fullName evidence="1">Uncharacterized protein</fullName>
    </submittedName>
</protein>
<dbReference type="GeneTree" id="ENSGT01120000272164"/>
<dbReference type="AntiFam" id="ANF00149">
    <property type="entry name" value="Shadow ORF (opposite cshA)"/>
</dbReference>
<name>A0A8C7PLR5_ONCMY</name>
<proteinExistence type="predicted"/>
<sequence length="171" mass="19235">MTEDHGLSDGDGSVDVAEGRELLLFAVTEDVVLLDGVQRLLLPFQLDDVGVWDDALGKVPHRLLKGGREQQHLGSMCVPLNAYTLVLMTLCSDHDVSFVQDKHFDLLGVDELELQTPVQHGAWRPYHNLLLELGTSLHWGEKKRENIPLFTLSCSPQLQQLWWMINLVSSL</sequence>
<organism evidence="1 2">
    <name type="scientific">Oncorhynchus mykiss</name>
    <name type="common">Rainbow trout</name>
    <name type="synonym">Salmo gairdneri</name>
    <dbReference type="NCBI Taxonomy" id="8022"/>
    <lineage>
        <taxon>Eukaryota</taxon>
        <taxon>Metazoa</taxon>
        <taxon>Chordata</taxon>
        <taxon>Craniata</taxon>
        <taxon>Vertebrata</taxon>
        <taxon>Euteleostomi</taxon>
        <taxon>Actinopterygii</taxon>
        <taxon>Neopterygii</taxon>
        <taxon>Teleostei</taxon>
        <taxon>Protacanthopterygii</taxon>
        <taxon>Salmoniformes</taxon>
        <taxon>Salmonidae</taxon>
        <taxon>Salmoninae</taxon>
        <taxon>Oncorhynchus</taxon>
    </lineage>
</organism>
<reference evidence="1" key="2">
    <citation type="submission" date="2025-08" db="UniProtKB">
        <authorList>
            <consortium name="Ensembl"/>
        </authorList>
    </citation>
    <scope>IDENTIFICATION</scope>
</reference>
<evidence type="ECO:0000313" key="2">
    <source>
        <dbReference type="Proteomes" id="UP000694395"/>
    </source>
</evidence>